<feature type="binding site" evidence="12">
    <location>
        <begin position="394"/>
        <end position="396"/>
    </location>
    <ligand>
        <name>FAD</name>
        <dbReference type="ChEBI" id="CHEBI:57692"/>
    </ligand>
</feature>
<evidence type="ECO:0000256" key="11">
    <source>
        <dbReference type="ARBA" id="ARBA00052219"/>
    </source>
</evidence>
<feature type="binding site" evidence="12">
    <location>
        <position position="589"/>
    </location>
    <ligand>
        <name>FAD</name>
        <dbReference type="ChEBI" id="CHEBI:57692"/>
    </ligand>
</feature>
<feature type="domain" description="FAD-binding FR-type" evidence="15">
    <location>
        <begin position="223"/>
        <end position="438"/>
    </location>
</feature>
<dbReference type="PROSITE" id="PS50902">
    <property type="entry name" value="FLAVODOXIN_LIKE"/>
    <property type="match status" value="1"/>
</dbReference>
<comment type="cofactor">
    <cofactor evidence="12">
        <name>FAD</name>
        <dbReference type="ChEBI" id="CHEBI:57692"/>
    </cofactor>
    <text evidence="12">Binds 1 FAD per subunit.</text>
</comment>
<dbReference type="EC" id="1.8.1.2" evidence="1"/>
<organism evidence="16 17">
    <name type="scientific">Rhodococcus opacus</name>
    <name type="common">Nocardia opaca</name>
    <dbReference type="NCBI Taxonomy" id="37919"/>
    <lineage>
        <taxon>Bacteria</taxon>
        <taxon>Bacillati</taxon>
        <taxon>Actinomycetota</taxon>
        <taxon>Actinomycetes</taxon>
        <taxon>Mycobacteriales</taxon>
        <taxon>Nocardiaceae</taxon>
        <taxon>Rhodococcus</taxon>
    </lineage>
</organism>
<evidence type="ECO:0000256" key="2">
    <source>
        <dbReference type="ARBA" id="ARBA00022448"/>
    </source>
</evidence>
<dbReference type="SUPFAM" id="SSF63380">
    <property type="entry name" value="Riboflavin synthase domain-like"/>
    <property type="match status" value="1"/>
</dbReference>
<dbReference type="InterPro" id="IPR017938">
    <property type="entry name" value="Riboflavin_synthase-like_b-brl"/>
</dbReference>
<dbReference type="RefSeq" id="WP_128641673.1">
    <property type="nucleotide sequence ID" value="NZ_CP008947.1"/>
</dbReference>
<evidence type="ECO:0000313" key="16">
    <source>
        <dbReference type="EMBL" id="AII09391.1"/>
    </source>
</evidence>
<keyword evidence="2" id="KW-0813">Transport</keyword>
<keyword evidence="5 12" id="KW-0288">FMN</keyword>
<feature type="region of interest" description="Disordered" evidence="13">
    <location>
        <begin position="203"/>
        <end position="226"/>
    </location>
</feature>
<dbReference type="Pfam" id="PF00258">
    <property type="entry name" value="Flavodoxin_1"/>
    <property type="match status" value="1"/>
</dbReference>
<dbReference type="AlphaFoldDB" id="A0A076EUB4"/>
<evidence type="ECO:0000256" key="10">
    <source>
        <dbReference type="ARBA" id="ARBA00023192"/>
    </source>
</evidence>
<feature type="binding site" evidence="12">
    <location>
        <begin position="56"/>
        <end position="61"/>
    </location>
    <ligand>
        <name>FMN</name>
        <dbReference type="ChEBI" id="CHEBI:58210"/>
    </ligand>
</feature>
<evidence type="ECO:0000313" key="17">
    <source>
        <dbReference type="Proteomes" id="UP000028488"/>
    </source>
</evidence>
<dbReference type="PRINTS" id="PR00369">
    <property type="entry name" value="FLAVODOXIN"/>
</dbReference>
<dbReference type="Gene3D" id="3.40.50.360">
    <property type="match status" value="1"/>
</dbReference>
<evidence type="ECO:0000256" key="8">
    <source>
        <dbReference type="ARBA" id="ARBA00022982"/>
    </source>
</evidence>
<dbReference type="eggNOG" id="COG0369">
    <property type="taxonomic scope" value="Bacteria"/>
</dbReference>
<dbReference type="InterPro" id="IPR029039">
    <property type="entry name" value="Flavoprotein-like_sf"/>
</dbReference>
<feature type="binding site" evidence="12">
    <location>
        <begin position="103"/>
        <end position="106"/>
    </location>
    <ligand>
        <name>FMN</name>
        <dbReference type="ChEBI" id="CHEBI:58210"/>
    </ligand>
</feature>
<evidence type="ECO:0000256" key="6">
    <source>
        <dbReference type="ARBA" id="ARBA00022827"/>
    </source>
</evidence>
<dbReference type="GO" id="GO:0050660">
    <property type="term" value="F:flavin adenine dinucleotide binding"/>
    <property type="evidence" value="ECO:0007669"/>
    <property type="project" value="InterPro"/>
</dbReference>
<dbReference type="GO" id="GO:0010181">
    <property type="term" value="F:FMN binding"/>
    <property type="evidence" value="ECO:0007669"/>
    <property type="project" value="InterPro"/>
</dbReference>
<dbReference type="PIRSF" id="PIRSF000207">
    <property type="entry name" value="SiR-FP_CysJ"/>
    <property type="match status" value="1"/>
</dbReference>
<dbReference type="PROSITE" id="PS51384">
    <property type="entry name" value="FAD_FR"/>
    <property type="match status" value="1"/>
</dbReference>
<keyword evidence="10" id="KW-0198">Cysteine biosynthesis</keyword>
<dbReference type="PANTHER" id="PTHR19384:SF128">
    <property type="entry name" value="NADPH OXIDOREDUCTASE A"/>
    <property type="match status" value="1"/>
</dbReference>
<evidence type="ECO:0000259" key="14">
    <source>
        <dbReference type="PROSITE" id="PS50902"/>
    </source>
</evidence>
<dbReference type="InterPro" id="IPR010199">
    <property type="entry name" value="CysJ"/>
</dbReference>
<dbReference type="EMBL" id="CP008947">
    <property type="protein sequence ID" value="AII09391.1"/>
    <property type="molecule type" value="Genomic_DNA"/>
</dbReference>
<dbReference type="PANTHER" id="PTHR19384">
    <property type="entry name" value="NITRIC OXIDE SYNTHASE-RELATED"/>
    <property type="match status" value="1"/>
</dbReference>
<dbReference type="Gene3D" id="1.20.990.10">
    <property type="entry name" value="NADPH-cytochrome p450 Reductase, Chain A, domain 3"/>
    <property type="match status" value="1"/>
</dbReference>
<dbReference type="InterPro" id="IPR039261">
    <property type="entry name" value="FNR_nucleotide-bd"/>
</dbReference>
<protein>
    <recommendedName>
        <fullName evidence="1">assimilatory sulfite reductase (NADPH)</fullName>
        <ecNumber evidence="1">1.8.1.2</ecNumber>
    </recommendedName>
</protein>
<evidence type="ECO:0000259" key="15">
    <source>
        <dbReference type="PROSITE" id="PS51384"/>
    </source>
</evidence>
<keyword evidence="6 12" id="KW-0274">FAD</keyword>
<keyword evidence="7 12" id="KW-0521">NADP</keyword>
<feature type="binding site" evidence="12">
    <location>
        <begin position="515"/>
        <end position="519"/>
    </location>
    <ligand>
        <name>NADP(+)</name>
        <dbReference type="ChEBI" id="CHEBI:58349"/>
    </ligand>
</feature>
<accession>A0A076EUB4</accession>
<sequence>MKLPYIPQDAPFSEDQRVWLTGFLAGMSSRLVVGGADAPTAAGGGQLPAMHVLYGSQTGNAEGVAEDAAAAARSQGFAPVVSALDDVDTDALAAMQRVLVVTSTYGEGEMPDNAELFWQALSAETAPRLANTDFAVLALGDTGYDGYCQAGKMIDTRLEQLGARRVTPRVDCDVDYEDTAAAWVADTLPLFAAVEGIRGESPVADVAEPETKPARKRSQWNRKNPYGSTLSVNRRLSSDTSAKEIRHYEFALADSGLEYEAGDALGVMPINDPALVDALVSRLGIPADAAVTGQERPFSDLLLHAYEISTPSHEFIDEIEKRAGDEELSHVLRHGDKEALDAWLWGKDVLDLLLLEPSVTLTADEFVGLLKPLQHRAYSISSSPLANPGSVHLTVASVRHSSAGRDRGGVCSTFLADRIADGGSGGIFVSKNKSFRVPANDDAPMIMVGPGTGIAPFRAFLQERQARGASGRNWLFFGDQHRASDYIYEDEIGAMSDSGLLTRLDLAFSRDQAEKIYVQNRMVENGAELFAWLEDGGHFYVCGDATRMAKDVDRALHQVIATHGTLSTEQAADYVTKLKKEKRYLRDVY</sequence>
<dbReference type="InterPro" id="IPR001709">
    <property type="entry name" value="Flavoprot_Pyr_Nucl_cyt_Rdtase"/>
</dbReference>
<dbReference type="InterPro" id="IPR017927">
    <property type="entry name" value="FAD-bd_FR_type"/>
</dbReference>
<dbReference type="InterPro" id="IPR008254">
    <property type="entry name" value="Flavodoxin/NO_synth"/>
</dbReference>
<dbReference type="GO" id="GO:0004783">
    <property type="term" value="F:sulfite reductase (NADPH) activity"/>
    <property type="evidence" value="ECO:0007669"/>
    <property type="project" value="UniProtKB-EC"/>
</dbReference>
<dbReference type="InterPro" id="IPR023173">
    <property type="entry name" value="NADPH_Cyt_P450_Rdtase_alpha"/>
</dbReference>
<dbReference type="Pfam" id="PF00667">
    <property type="entry name" value="FAD_binding_1"/>
    <property type="match status" value="1"/>
</dbReference>
<dbReference type="Pfam" id="PF00175">
    <property type="entry name" value="NAD_binding_1"/>
    <property type="match status" value="1"/>
</dbReference>
<keyword evidence="8" id="KW-0249">Electron transport</keyword>
<evidence type="ECO:0000256" key="3">
    <source>
        <dbReference type="ARBA" id="ARBA00022605"/>
    </source>
</evidence>
<feature type="binding site" evidence="12">
    <location>
        <begin position="509"/>
        <end position="510"/>
    </location>
    <ligand>
        <name>NADP(+)</name>
        <dbReference type="ChEBI" id="CHEBI:58349"/>
    </ligand>
</feature>
<dbReference type="SUPFAM" id="SSF52343">
    <property type="entry name" value="Ferredoxin reductase-like, C-terminal NADP-linked domain"/>
    <property type="match status" value="1"/>
</dbReference>
<feature type="binding site" evidence="12">
    <location>
        <begin position="376"/>
        <end position="379"/>
    </location>
    <ligand>
        <name>FAD</name>
        <dbReference type="ChEBI" id="CHEBI:57692"/>
    </ligand>
</feature>
<evidence type="ECO:0000256" key="9">
    <source>
        <dbReference type="ARBA" id="ARBA00023002"/>
    </source>
</evidence>
<dbReference type="SUPFAM" id="SSF52218">
    <property type="entry name" value="Flavoproteins"/>
    <property type="match status" value="1"/>
</dbReference>
<dbReference type="PRINTS" id="PR00371">
    <property type="entry name" value="FPNCR"/>
</dbReference>
<evidence type="ECO:0000256" key="5">
    <source>
        <dbReference type="ARBA" id="ARBA00022643"/>
    </source>
</evidence>
<dbReference type="GO" id="GO:0019344">
    <property type="term" value="P:cysteine biosynthetic process"/>
    <property type="evidence" value="ECO:0007669"/>
    <property type="project" value="UniProtKB-KW"/>
</dbReference>
<name>A0A076EUB4_RHOOP</name>
<evidence type="ECO:0000256" key="1">
    <source>
        <dbReference type="ARBA" id="ARBA00012604"/>
    </source>
</evidence>
<keyword evidence="3" id="KW-0028">Amino-acid biosynthesis</keyword>
<dbReference type="NCBIfam" id="NF004859">
    <property type="entry name" value="PRK06214.1"/>
    <property type="match status" value="1"/>
</dbReference>
<dbReference type="Proteomes" id="UP000028488">
    <property type="component" value="Chromosome"/>
</dbReference>
<evidence type="ECO:0000256" key="12">
    <source>
        <dbReference type="PIRSR" id="PIRSR000207-1"/>
    </source>
</evidence>
<feature type="domain" description="Flavodoxin-like" evidence="14">
    <location>
        <begin position="50"/>
        <end position="188"/>
    </location>
</feature>
<dbReference type="InterPro" id="IPR001433">
    <property type="entry name" value="OxRdtase_FAD/NAD-bd"/>
</dbReference>
<comment type="cofactor">
    <cofactor evidence="12">
        <name>FMN</name>
        <dbReference type="ChEBI" id="CHEBI:58210"/>
    </cofactor>
    <text evidence="12">Binds 1 FMN per subunit.</text>
</comment>
<evidence type="ECO:0000256" key="4">
    <source>
        <dbReference type="ARBA" id="ARBA00022630"/>
    </source>
</evidence>
<dbReference type="InterPro" id="IPR001094">
    <property type="entry name" value="Flavdoxin-like"/>
</dbReference>
<evidence type="ECO:0000256" key="13">
    <source>
        <dbReference type="SAM" id="MobiDB-lite"/>
    </source>
</evidence>
<reference evidence="16 17" key="1">
    <citation type="submission" date="2014-07" db="EMBL/GenBank/DDBJ databases">
        <title>Genome Sequence of Rhodococcus opacus Strain R7, a Biodegrader of Mono- and Polycyclic Aromatic Hydrocarbons.</title>
        <authorList>
            <person name="Di Gennaro P."/>
            <person name="Zampolli J."/>
            <person name="Presti I."/>
            <person name="Cappelletti M."/>
            <person name="D'Ursi P."/>
            <person name="Orro A."/>
            <person name="Mezzelani A."/>
            <person name="Milanesi L."/>
        </authorList>
    </citation>
    <scope>NUCLEOTIDE SEQUENCE [LARGE SCALE GENOMIC DNA]</scope>
    <source>
        <strain evidence="16 17">R7</strain>
    </source>
</reference>
<feature type="binding site" evidence="12">
    <location>
        <begin position="139"/>
        <end position="148"/>
    </location>
    <ligand>
        <name>FMN</name>
        <dbReference type="ChEBI" id="CHEBI:58210"/>
    </ligand>
</feature>
<proteinExistence type="predicted"/>
<dbReference type="InterPro" id="IPR003097">
    <property type="entry name" value="CysJ-like_FAD-binding"/>
</dbReference>
<dbReference type="Gene3D" id="2.40.30.10">
    <property type="entry name" value="Translation factors"/>
    <property type="match status" value="1"/>
</dbReference>
<feature type="binding site" evidence="12">
    <location>
        <begin position="409"/>
        <end position="412"/>
    </location>
    <ligand>
        <name>FAD</name>
        <dbReference type="ChEBI" id="CHEBI:57692"/>
    </ligand>
</feature>
<dbReference type="Gene3D" id="3.40.50.80">
    <property type="entry name" value="Nucleotide-binding domain of ferredoxin-NADP reductase (FNR) module"/>
    <property type="match status" value="1"/>
</dbReference>
<comment type="catalytic activity">
    <reaction evidence="11">
        <text>hydrogen sulfide + 3 NADP(+) + 3 H2O = sulfite + 3 NADPH + 4 H(+)</text>
        <dbReference type="Rhea" id="RHEA:13801"/>
        <dbReference type="ChEBI" id="CHEBI:15377"/>
        <dbReference type="ChEBI" id="CHEBI:15378"/>
        <dbReference type="ChEBI" id="CHEBI:17359"/>
        <dbReference type="ChEBI" id="CHEBI:29919"/>
        <dbReference type="ChEBI" id="CHEBI:57783"/>
        <dbReference type="ChEBI" id="CHEBI:58349"/>
        <dbReference type="EC" id="1.8.1.2"/>
    </reaction>
</comment>
<keyword evidence="9" id="KW-0560">Oxidoreductase</keyword>
<dbReference type="GO" id="GO:0005829">
    <property type="term" value="C:cytosol"/>
    <property type="evidence" value="ECO:0007669"/>
    <property type="project" value="TreeGrafter"/>
</dbReference>
<dbReference type="FunFam" id="3.40.50.80:FF:000001">
    <property type="entry name" value="NADPH--cytochrome P450 reductase 1"/>
    <property type="match status" value="1"/>
</dbReference>
<evidence type="ECO:0000256" key="7">
    <source>
        <dbReference type="ARBA" id="ARBA00022857"/>
    </source>
</evidence>
<dbReference type="CDD" id="cd06199">
    <property type="entry name" value="SiR"/>
    <property type="match status" value="1"/>
</dbReference>
<gene>
    <name evidence="16" type="ORF">EP51_34025</name>
</gene>
<feature type="binding site" evidence="12">
    <location>
        <position position="551"/>
    </location>
    <ligand>
        <name>NADP(+)</name>
        <dbReference type="ChEBI" id="CHEBI:58349"/>
    </ligand>
</feature>
<keyword evidence="4" id="KW-0285">Flavoprotein</keyword>